<feature type="transmembrane region" description="Helical" evidence="1">
    <location>
        <begin position="205"/>
        <end position="227"/>
    </location>
</feature>
<feature type="transmembrane region" description="Helical" evidence="1">
    <location>
        <begin position="234"/>
        <end position="253"/>
    </location>
</feature>
<evidence type="ECO:0000313" key="3">
    <source>
        <dbReference type="EMBL" id="BDG73733.1"/>
    </source>
</evidence>
<feature type="transmembrane region" description="Helical" evidence="1">
    <location>
        <begin position="259"/>
        <end position="280"/>
    </location>
</feature>
<dbReference type="RefSeq" id="WP_244407945.1">
    <property type="nucleotide sequence ID" value="NZ_AP025637.1"/>
</dbReference>
<proteinExistence type="predicted"/>
<feature type="transmembrane region" description="Helical" evidence="1">
    <location>
        <begin position="35"/>
        <end position="52"/>
    </location>
</feature>
<dbReference type="Proteomes" id="UP000831327">
    <property type="component" value="Chromosome"/>
</dbReference>
<feature type="transmembrane region" description="Helical" evidence="1">
    <location>
        <begin position="94"/>
        <end position="112"/>
    </location>
</feature>
<feature type="transmembrane region" description="Helical" evidence="1">
    <location>
        <begin position="145"/>
        <end position="165"/>
    </location>
</feature>
<gene>
    <name evidence="3" type="ORF">Rmf_36620</name>
</gene>
<dbReference type="PANTHER" id="PTHR22911:SF103">
    <property type="entry name" value="BLR2811 PROTEIN"/>
    <property type="match status" value="1"/>
</dbReference>
<evidence type="ECO:0000313" key="4">
    <source>
        <dbReference type="Proteomes" id="UP000831327"/>
    </source>
</evidence>
<feature type="transmembrane region" description="Helical" evidence="1">
    <location>
        <begin position="177"/>
        <end position="199"/>
    </location>
</feature>
<feature type="transmembrane region" description="Helical" evidence="1">
    <location>
        <begin position="119"/>
        <end position="139"/>
    </location>
</feature>
<evidence type="ECO:0000256" key="1">
    <source>
        <dbReference type="SAM" id="Phobius"/>
    </source>
</evidence>
<dbReference type="Pfam" id="PF00892">
    <property type="entry name" value="EamA"/>
    <property type="match status" value="2"/>
</dbReference>
<name>A0ABM7Y727_9PROT</name>
<organism evidence="3 4">
    <name type="scientific">Roseomonas fluvialis</name>
    <dbReference type="NCBI Taxonomy" id="1750527"/>
    <lineage>
        <taxon>Bacteria</taxon>
        <taxon>Pseudomonadati</taxon>
        <taxon>Pseudomonadota</taxon>
        <taxon>Alphaproteobacteria</taxon>
        <taxon>Acetobacterales</taxon>
        <taxon>Roseomonadaceae</taxon>
        <taxon>Roseomonas</taxon>
    </lineage>
</organism>
<sequence>MRGPVYLVTAMALFGLLDANSKLLSATYPAEQVVMVRCAALLGVLFVVRAVLPGAGGTLSTAHPFLQVARAGIMVGAGIGFFQALREIPLTEGYLVYFTAPFMTLGLAALVLRERTGRAVWAWCAVGFAGVALAMWPGLHAEGPWGAYLWAFFATACYAGVLTINRLLRQETGVAQFILWTSLPGLLALAPFAAMTWVRPSAFDLAALFVNGLLAGGATLLLAIAFRHDSAARLAPLEFSAMVFAVVLDLLIWNVRPTAWTMGGSVIVVFALIMSQRAAAQGTSAGKT</sequence>
<dbReference type="InterPro" id="IPR000620">
    <property type="entry name" value="EamA_dom"/>
</dbReference>
<accession>A0ABM7Y727</accession>
<dbReference type="PANTHER" id="PTHR22911">
    <property type="entry name" value="ACYL-MALONYL CONDENSING ENZYME-RELATED"/>
    <property type="match status" value="1"/>
</dbReference>
<protein>
    <recommendedName>
        <fullName evidence="2">EamA domain-containing protein</fullName>
    </recommendedName>
</protein>
<dbReference type="SUPFAM" id="SSF103481">
    <property type="entry name" value="Multidrug resistance efflux transporter EmrE"/>
    <property type="match status" value="2"/>
</dbReference>
<dbReference type="EMBL" id="AP025637">
    <property type="protein sequence ID" value="BDG73733.1"/>
    <property type="molecule type" value="Genomic_DNA"/>
</dbReference>
<keyword evidence="4" id="KW-1185">Reference proteome</keyword>
<reference evidence="3 4" key="1">
    <citation type="journal article" date="2016" name="Microbes Environ.">
        <title>Phylogenetically diverse aerobic anoxygenic phototrophic bacteria isolated from epilithic biofilms in Tama river, Japan.</title>
        <authorList>
            <person name="Hirose S."/>
            <person name="Matsuura K."/>
            <person name="Haruta S."/>
        </authorList>
    </citation>
    <scope>NUCLEOTIDE SEQUENCE [LARGE SCALE GENOMIC DNA]</scope>
    <source>
        <strain evidence="3 4">S08</strain>
    </source>
</reference>
<dbReference type="InterPro" id="IPR037185">
    <property type="entry name" value="EmrE-like"/>
</dbReference>
<feature type="domain" description="EamA" evidence="2">
    <location>
        <begin position="147"/>
        <end position="274"/>
    </location>
</feature>
<keyword evidence="1" id="KW-1133">Transmembrane helix</keyword>
<feature type="domain" description="EamA" evidence="2">
    <location>
        <begin position="2"/>
        <end position="135"/>
    </location>
</feature>
<keyword evidence="1" id="KW-0812">Transmembrane</keyword>
<evidence type="ECO:0000259" key="2">
    <source>
        <dbReference type="Pfam" id="PF00892"/>
    </source>
</evidence>
<keyword evidence="1" id="KW-0472">Membrane</keyword>